<gene>
    <name evidence="2" type="ORF">RIF29_40601</name>
</gene>
<dbReference type="EMBL" id="JAYWIO010000008">
    <property type="protein sequence ID" value="KAK7245752.1"/>
    <property type="molecule type" value="Genomic_DNA"/>
</dbReference>
<name>A0AAN9E9Q6_CROPI</name>
<dbReference type="AlphaFoldDB" id="A0AAN9E9Q6"/>
<feature type="signal peptide" evidence="1">
    <location>
        <begin position="1"/>
        <end position="19"/>
    </location>
</feature>
<keyword evidence="1" id="KW-0732">Signal</keyword>
<evidence type="ECO:0000256" key="1">
    <source>
        <dbReference type="SAM" id="SignalP"/>
    </source>
</evidence>
<protein>
    <submittedName>
        <fullName evidence="2">Uncharacterized protein</fullName>
    </submittedName>
</protein>
<dbReference type="Proteomes" id="UP001372338">
    <property type="component" value="Unassembled WGS sequence"/>
</dbReference>
<reference evidence="2 3" key="1">
    <citation type="submission" date="2024-01" db="EMBL/GenBank/DDBJ databases">
        <title>The genomes of 5 underutilized Papilionoideae crops provide insights into root nodulation and disease resistanc.</title>
        <authorList>
            <person name="Yuan L."/>
        </authorList>
    </citation>
    <scope>NUCLEOTIDE SEQUENCE [LARGE SCALE GENOMIC DNA]</scope>
    <source>
        <strain evidence="2">ZHUSHIDOU_FW_LH</strain>
        <tissue evidence="2">Leaf</tissue>
    </source>
</reference>
<accession>A0AAN9E9Q6</accession>
<evidence type="ECO:0000313" key="3">
    <source>
        <dbReference type="Proteomes" id="UP001372338"/>
    </source>
</evidence>
<sequence>MSSSLPSSFAFLSLSLSLSSIGFLSLVRHSRLVPLSRFHSVPPSVVRRSHSVPLYLRPISVPPLVVHFSHSFLSVSVPFGSSVGGSSLFGVSSVRLGASFLSLSPLVHRWFLSTCRCFSLGGSRFMFKGGSMVYVEPKVHILVEHVYKRLKRCHSDLERDEASYFILDASSFKNTQQKDGKNGCWREPWTDDDFWMMVVAVLEEKEVEGGT</sequence>
<evidence type="ECO:0000313" key="2">
    <source>
        <dbReference type="EMBL" id="KAK7245752.1"/>
    </source>
</evidence>
<comment type="caution">
    <text evidence="2">The sequence shown here is derived from an EMBL/GenBank/DDBJ whole genome shotgun (WGS) entry which is preliminary data.</text>
</comment>
<feature type="chain" id="PRO_5043006445" evidence="1">
    <location>
        <begin position="20"/>
        <end position="211"/>
    </location>
</feature>
<organism evidence="2 3">
    <name type="scientific">Crotalaria pallida</name>
    <name type="common">Smooth rattlebox</name>
    <name type="synonym">Crotalaria striata</name>
    <dbReference type="NCBI Taxonomy" id="3830"/>
    <lineage>
        <taxon>Eukaryota</taxon>
        <taxon>Viridiplantae</taxon>
        <taxon>Streptophyta</taxon>
        <taxon>Embryophyta</taxon>
        <taxon>Tracheophyta</taxon>
        <taxon>Spermatophyta</taxon>
        <taxon>Magnoliopsida</taxon>
        <taxon>eudicotyledons</taxon>
        <taxon>Gunneridae</taxon>
        <taxon>Pentapetalae</taxon>
        <taxon>rosids</taxon>
        <taxon>fabids</taxon>
        <taxon>Fabales</taxon>
        <taxon>Fabaceae</taxon>
        <taxon>Papilionoideae</taxon>
        <taxon>50 kb inversion clade</taxon>
        <taxon>genistoids sensu lato</taxon>
        <taxon>core genistoids</taxon>
        <taxon>Crotalarieae</taxon>
        <taxon>Crotalaria</taxon>
    </lineage>
</organism>
<proteinExistence type="predicted"/>
<keyword evidence="3" id="KW-1185">Reference proteome</keyword>